<evidence type="ECO:0000313" key="1">
    <source>
        <dbReference type="EMBL" id="KAK6628657.1"/>
    </source>
</evidence>
<dbReference type="AlphaFoldDB" id="A0AAN8S4S4"/>
<name>A0AAN8S4S4_POLSC</name>
<dbReference type="Proteomes" id="UP001372834">
    <property type="component" value="Unassembled WGS sequence"/>
</dbReference>
<reference evidence="1 2" key="1">
    <citation type="submission" date="2023-10" db="EMBL/GenBank/DDBJ databases">
        <title>Genomes of two closely related lineages of the louse Polyplax serrata with different host specificities.</title>
        <authorList>
            <person name="Martinu J."/>
            <person name="Tarabai H."/>
            <person name="Stefka J."/>
            <person name="Hypsa V."/>
        </authorList>
    </citation>
    <scope>NUCLEOTIDE SEQUENCE [LARGE SCALE GENOMIC DNA]</scope>
    <source>
        <strain evidence="1">HR10_N</strain>
    </source>
</reference>
<comment type="caution">
    <text evidence="1">The sequence shown here is derived from an EMBL/GenBank/DDBJ whole genome shotgun (WGS) entry which is preliminary data.</text>
</comment>
<dbReference type="EMBL" id="JAWJWE010000036">
    <property type="protein sequence ID" value="KAK6628657.1"/>
    <property type="molecule type" value="Genomic_DNA"/>
</dbReference>
<gene>
    <name evidence="1" type="ORF">RUM43_002472</name>
</gene>
<sequence length="92" mass="10750">MEVFEKLRTYLRRLAFQWKFLTKLSTDENLITEMLEKFKGVNDGVNSEANTNNNRSNTTNVKPPTLELPCFDEEITEWTTFCDLFTAAIHNN</sequence>
<protein>
    <submittedName>
        <fullName evidence="1">Uncharacterized protein</fullName>
    </submittedName>
</protein>
<accession>A0AAN8S4S4</accession>
<proteinExistence type="predicted"/>
<evidence type="ECO:0000313" key="2">
    <source>
        <dbReference type="Proteomes" id="UP001372834"/>
    </source>
</evidence>
<organism evidence="1 2">
    <name type="scientific">Polyplax serrata</name>
    <name type="common">Common mouse louse</name>
    <dbReference type="NCBI Taxonomy" id="468196"/>
    <lineage>
        <taxon>Eukaryota</taxon>
        <taxon>Metazoa</taxon>
        <taxon>Ecdysozoa</taxon>
        <taxon>Arthropoda</taxon>
        <taxon>Hexapoda</taxon>
        <taxon>Insecta</taxon>
        <taxon>Pterygota</taxon>
        <taxon>Neoptera</taxon>
        <taxon>Paraneoptera</taxon>
        <taxon>Psocodea</taxon>
        <taxon>Troctomorpha</taxon>
        <taxon>Phthiraptera</taxon>
        <taxon>Anoplura</taxon>
        <taxon>Polyplacidae</taxon>
        <taxon>Polyplax</taxon>
    </lineage>
</organism>